<dbReference type="InterPro" id="IPR036390">
    <property type="entry name" value="WH_DNA-bd_sf"/>
</dbReference>
<feature type="region of interest" description="Disordered" evidence="4">
    <location>
        <begin position="1"/>
        <end position="24"/>
    </location>
</feature>
<keyword evidence="1" id="KW-0805">Transcription regulation</keyword>
<dbReference type="Pfam" id="PF12802">
    <property type="entry name" value="MarR_2"/>
    <property type="match status" value="1"/>
</dbReference>
<keyword evidence="2" id="KW-0238">DNA-binding</keyword>
<feature type="domain" description="HTH marR-type" evidence="5">
    <location>
        <begin position="31"/>
        <end position="168"/>
    </location>
</feature>
<dbReference type="GO" id="GO:0003700">
    <property type="term" value="F:DNA-binding transcription factor activity"/>
    <property type="evidence" value="ECO:0007669"/>
    <property type="project" value="InterPro"/>
</dbReference>
<protein>
    <submittedName>
        <fullName evidence="6">MarR family transcriptional regulator</fullName>
    </submittedName>
</protein>
<dbReference type="OrthoDB" id="8906692at2"/>
<evidence type="ECO:0000256" key="4">
    <source>
        <dbReference type="SAM" id="MobiDB-lite"/>
    </source>
</evidence>
<keyword evidence="7" id="KW-1185">Reference proteome</keyword>
<dbReference type="PANTHER" id="PTHR35790:SF4">
    <property type="entry name" value="HTH-TYPE TRANSCRIPTIONAL REGULATOR PCHR"/>
    <property type="match status" value="1"/>
</dbReference>
<dbReference type="Proteomes" id="UP000245629">
    <property type="component" value="Chromosome 2"/>
</dbReference>
<organism evidence="6 7">
    <name type="scientific">Azospirillum thermophilum</name>
    <dbReference type="NCBI Taxonomy" id="2202148"/>
    <lineage>
        <taxon>Bacteria</taxon>
        <taxon>Pseudomonadati</taxon>
        <taxon>Pseudomonadota</taxon>
        <taxon>Alphaproteobacteria</taxon>
        <taxon>Rhodospirillales</taxon>
        <taxon>Azospirillaceae</taxon>
        <taxon>Azospirillum</taxon>
    </lineage>
</organism>
<evidence type="ECO:0000313" key="7">
    <source>
        <dbReference type="Proteomes" id="UP000245629"/>
    </source>
</evidence>
<dbReference type="SMART" id="SM00347">
    <property type="entry name" value="HTH_MARR"/>
    <property type="match status" value="1"/>
</dbReference>
<feature type="region of interest" description="Disordered" evidence="4">
    <location>
        <begin position="170"/>
        <end position="192"/>
    </location>
</feature>
<evidence type="ECO:0000313" key="6">
    <source>
        <dbReference type="EMBL" id="AWK86164.1"/>
    </source>
</evidence>
<dbReference type="InterPro" id="IPR052067">
    <property type="entry name" value="Metal_resp_HTH_trans_reg"/>
</dbReference>
<proteinExistence type="predicted"/>
<evidence type="ECO:0000256" key="1">
    <source>
        <dbReference type="ARBA" id="ARBA00023015"/>
    </source>
</evidence>
<sequence length="192" mass="20666">MPSGRPPRSDAKSAPRPAVPDEAAGPEVLPELRLTRFLPYRLSVLANTVSHTLAKLYEKRFGITIPEWRIIAVLGGGETLSAGEIAQRTAMDKVQVSRAISRMLESALILRESGTSDRRKALLTLTPKALAIYAEIVPLALAYESDLTGALSDEEAAMLDRLLTKLQSRADQLAPGPAGRPAGEEPAGEEEE</sequence>
<dbReference type="InterPro" id="IPR000835">
    <property type="entry name" value="HTH_MarR-typ"/>
</dbReference>
<dbReference type="PROSITE" id="PS50995">
    <property type="entry name" value="HTH_MARR_2"/>
    <property type="match status" value="1"/>
</dbReference>
<dbReference type="EMBL" id="CP029353">
    <property type="protein sequence ID" value="AWK86164.1"/>
    <property type="molecule type" value="Genomic_DNA"/>
</dbReference>
<evidence type="ECO:0000259" key="5">
    <source>
        <dbReference type="PROSITE" id="PS50995"/>
    </source>
</evidence>
<gene>
    <name evidence="6" type="ORF">DEW08_07770</name>
</gene>
<dbReference type="SUPFAM" id="SSF46785">
    <property type="entry name" value="Winged helix' DNA-binding domain"/>
    <property type="match status" value="1"/>
</dbReference>
<accession>A0A2S2CNR3</accession>
<name>A0A2S2CNR3_9PROT</name>
<evidence type="ECO:0000256" key="2">
    <source>
        <dbReference type="ARBA" id="ARBA00023125"/>
    </source>
</evidence>
<evidence type="ECO:0000256" key="3">
    <source>
        <dbReference type="ARBA" id="ARBA00023163"/>
    </source>
</evidence>
<dbReference type="KEGG" id="azz:DEW08_07770"/>
<dbReference type="GO" id="GO:0003677">
    <property type="term" value="F:DNA binding"/>
    <property type="evidence" value="ECO:0007669"/>
    <property type="project" value="UniProtKB-KW"/>
</dbReference>
<dbReference type="InterPro" id="IPR036388">
    <property type="entry name" value="WH-like_DNA-bd_sf"/>
</dbReference>
<dbReference type="RefSeq" id="WP_109325969.1">
    <property type="nucleotide sequence ID" value="NZ_CP029353.1"/>
</dbReference>
<dbReference type="PRINTS" id="PR00598">
    <property type="entry name" value="HTHMARR"/>
</dbReference>
<feature type="compositionally biased region" description="Low complexity" evidence="4">
    <location>
        <begin position="174"/>
        <end position="185"/>
    </location>
</feature>
<dbReference type="Gene3D" id="1.10.10.10">
    <property type="entry name" value="Winged helix-like DNA-binding domain superfamily/Winged helix DNA-binding domain"/>
    <property type="match status" value="1"/>
</dbReference>
<keyword evidence="3" id="KW-0804">Transcription</keyword>
<dbReference type="AlphaFoldDB" id="A0A2S2CNR3"/>
<dbReference type="PANTHER" id="PTHR35790">
    <property type="entry name" value="HTH-TYPE TRANSCRIPTIONAL REGULATOR PCHR"/>
    <property type="match status" value="1"/>
</dbReference>
<reference evidence="7" key="1">
    <citation type="submission" date="2018-05" db="EMBL/GenBank/DDBJ databases">
        <title>Azospirillum thermophila sp. nov., a novel isolated from hot spring.</title>
        <authorList>
            <person name="Zhao Z."/>
        </authorList>
    </citation>
    <scope>NUCLEOTIDE SEQUENCE [LARGE SCALE GENOMIC DNA]</scope>
    <source>
        <strain evidence="7">CFH 70021</strain>
    </source>
</reference>